<keyword evidence="4 13" id="KW-0808">Transferase</keyword>
<dbReference type="OrthoDB" id="264532at2759"/>
<dbReference type="InterPro" id="IPR007130">
    <property type="entry name" value="DAGAT"/>
</dbReference>
<dbReference type="eggNOG" id="KOG0831">
    <property type="taxonomic scope" value="Eukaryota"/>
</dbReference>
<dbReference type="PANTHER" id="PTHR12317">
    <property type="entry name" value="DIACYLGLYCEROL O-ACYLTRANSFERASE"/>
    <property type="match status" value="1"/>
</dbReference>
<reference evidence="13 14" key="1">
    <citation type="journal article" date="2014" name="BMC Genomics">
        <title>Oil accumulation mechanisms of the oleaginous microalga Chlorella protothecoides revealed through its genome, transcriptomes, and proteomes.</title>
        <authorList>
            <person name="Gao C."/>
            <person name="Wang Y."/>
            <person name="Shen Y."/>
            <person name="Yan D."/>
            <person name="He X."/>
            <person name="Dai J."/>
            <person name="Wu Q."/>
        </authorList>
    </citation>
    <scope>NUCLEOTIDE SEQUENCE [LARGE SCALE GENOMIC DNA]</scope>
    <source>
        <strain evidence="13 14">0710</strain>
    </source>
</reference>
<keyword evidence="7 11" id="KW-1133">Transmembrane helix</keyword>
<feature type="chain" id="PRO_5001828838" evidence="12">
    <location>
        <begin position="20"/>
        <end position="567"/>
    </location>
</feature>
<dbReference type="GO" id="GO:0005789">
    <property type="term" value="C:endoplasmic reticulum membrane"/>
    <property type="evidence" value="ECO:0007669"/>
    <property type="project" value="UniProtKB-SubCell"/>
</dbReference>
<keyword evidence="12" id="KW-0732">Signal</keyword>
<dbReference type="Proteomes" id="UP000028924">
    <property type="component" value="Unassembled WGS sequence"/>
</dbReference>
<evidence type="ECO:0000256" key="2">
    <source>
        <dbReference type="ARBA" id="ARBA00005420"/>
    </source>
</evidence>
<dbReference type="KEGG" id="apro:F751_1386"/>
<evidence type="ECO:0000256" key="8">
    <source>
        <dbReference type="ARBA" id="ARBA00023098"/>
    </source>
</evidence>
<evidence type="ECO:0000256" key="11">
    <source>
        <dbReference type="SAM" id="Phobius"/>
    </source>
</evidence>
<keyword evidence="9 11" id="KW-0472">Membrane</keyword>
<evidence type="ECO:0000313" key="14">
    <source>
        <dbReference type="Proteomes" id="UP000028924"/>
    </source>
</evidence>
<evidence type="ECO:0000256" key="3">
    <source>
        <dbReference type="ARBA" id="ARBA00022516"/>
    </source>
</evidence>
<comment type="subcellular location">
    <subcellularLocation>
        <location evidence="1">Endoplasmic reticulum membrane</location>
        <topology evidence="1">Multi-pass membrane protein</topology>
    </subcellularLocation>
</comment>
<feature type="transmembrane region" description="Helical" evidence="11">
    <location>
        <begin position="243"/>
        <end position="266"/>
    </location>
</feature>
<evidence type="ECO:0000256" key="1">
    <source>
        <dbReference type="ARBA" id="ARBA00004477"/>
    </source>
</evidence>
<protein>
    <submittedName>
        <fullName evidence="13">Diacylglycerol O-acyltransferase 1</fullName>
    </submittedName>
</protein>
<dbReference type="EMBL" id="KL662105">
    <property type="protein sequence ID" value="KFM24121.1"/>
    <property type="molecule type" value="Genomic_DNA"/>
</dbReference>
<dbReference type="STRING" id="3075.A0A087SEG7"/>
<keyword evidence="10 13" id="KW-0012">Acyltransferase</keyword>
<feature type="signal peptide" evidence="12">
    <location>
        <begin position="1"/>
        <end position="19"/>
    </location>
</feature>
<feature type="transmembrane region" description="Helical" evidence="11">
    <location>
        <begin position="341"/>
        <end position="360"/>
    </location>
</feature>
<evidence type="ECO:0000313" key="13">
    <source>
        <dbReference type="EMBL" id="KFM24121.1"/>
    </source>
</evidence>
<evidence type="ECO:0000256" key="7">
    <source>
        <dbReference type="ARBA" id="ARBA00022989"/>
    </source>
</evidence>
<feature type="transmembrane region" description="Helical" evidence="11">
    <location>
        <begin position="188"/>
        <end position="211"/>
    </location>
</feature>
<evidence type="ECO:0000256" key="4">
    <source>
        <dbReference type="ARBA" id="ARBA00022679"/>
    </source>
</evidence>
<keyword evidence="8" id="KW-0443">Lipid metabolism</keyword>
<keyword evidence="14" id="KW-1185">Reference proteome</keyword>
<feature type="transmembrane region" description="Helical" evidence="11">
    <location>
        <begin position="272"/>
        <end position="293"/>
    </location>
</feature>
<feature type="transmembrane region" description="Helical" evidence="11">
    <location>
        <begin position="380"/>
        <end position="399"/>
    </location>
</feature>
<organism evidence="13 14">
    <name type="scientific">Auxenochlorella protothecoides</name>
    <name type="common">Green microalga</name>
    <name type="synonym">Chlorella protothecoides</name>
    <dbReference type="NCBI Taxonomy" id="3075"/>
    <lineage>
        <taxon>Eukaryota</taxon>
        <taxon>Viridiplantae</taxon>
        <taxon>Chlorophyta</taxon>
        <taxon>core chlorophytes</taxon>
        <taxon>Trebouxiophyceae</taxon>
        <taxon>Chlorellales</taxon>
        <taxon>Chlorellaceae</taxon>
        <taxon>Auxenochlorella</taxon>
    </lineage>
</organism>
<feature type="transmembrane region" description="Helical" evidence="11">
    <location>
        <begin position="150"/>
        <end position="176"/>
    </location>
</feature>
<dbReference type="SUPFAM" id="SSF69593">
    <property type="entry name" value="Glycerol-3-phosphate (1)-acyltransferase"/>
    <property type="match status" value="1"/>
</dbReference>
<accession>A0A087SEG7</accession>
<dbReference type="PANTHER" id="PTHR12317:SF34">
    <property type="entry name" value="ACYLTRANSFERASE"/>
    <property type="match status" value="1"/>
</dbReference>
<evidence type="ECO:0000256" key="6">
    <source>
        <dbReference type="ARBA" id="ARBA00022824"/>
    </source>
</evidence>
<gene>
    <name evidence="13" type="ORF">F751_1386</name>
</gene>
<evidence type="ECO:0000256" key="5">
    <source>
        <dbReference type="ARBA" id="ARBA00022692"/>
    </source>
</evidence>
<feature type="transmembrane region" description="Helical" evidence="11">
    <location>
        <begin position="61"/>
        <end position="85"/>
    </location>
</feature>
<comment type="similarity">
    <text evidence="2">Belongs to the diacylglycerol acyltransferase family.</text>
</comment>
<dbReference type="GeneID" id="23612777"/>
<keyword evidence="6" id="KW-0256">Endoplasmic reticulum</keyword>
<dbReference type="Pfam" id="PF03982">
    <property type="entry name" value="DAGAT"/>
    <property type="match status" value="1"/>
</dbReference>
<name>A0A087SEG7_AUXPR</name>
<dbReference type="GO" id="GO:0004144">
    <property type="term" value="F:diacylglycerol O-acyltransferase activity"/>
    <property type="evidence" value="ECO:0007669"/>
    <property type="project" value="UniProtKB-ARBA"/>
</dbReference>
<evidence type="ECO:0000256" key="10">
    <source>
        <dbReference type="ARBA" id="ARBA00023315"/>
    </source>
</evidence>
<keyword evidence="5 11" id="KW-0812">Transmembrane</keyword>
<dbReference type="GO" id="GO:0006629">
    <property type="term" value="P:lipid metabolic process"/>
    <property type="evidence" value="ECO:0007669"/>
    <property type="project" value="UniProtKB-KW"/>
</dbReference>
<keyword evidence="3" id="KW-0444">Lipid biosynthesis</keyword>
<dbReference type="CDD" id="cd07987">
    <property type="entry name" value="LPLAT_MGAT-like"/>
    <property type="match status" value="1"/>
</dbReference>
<evidence type="ECO:0000256" key="12">
    <source>
        <dbReference type="SAM" id="SignalP"/>
    </source>
</evidence>
<proteinExistence type="inferred from homology"/>
<sequence>MPPVDPLLTSLSACWLVFATTAPTTYVVGATWLHRTRNGNEDPRPSQPGWGWGTGGGVRTLVFQALSLVTWLLGCAVAFPVVFSVQLDHADVTRELLAGAAAVGAVSAQLFQVSALLSFDAGAKPLRIWSGLQQGQVDVMWDVKKPFRGGAWFVATQALGWALFSAGLTLMLYLIAQGAAGVMEGARRYTWTAGAIMVTAQLVLASSLVFFQGPQRTMQLVRQISISLGEEARPRNLRQRLENVATIIILYIPMHVTSAAMAAYFFFLPPHIAVTLLIATLFVYYTVTSLGGAPEVSGRREWPAFQDWFGRQLEEVLPAWLGSLEVVREGASQPLDPEKRYVFGFAAHGLYPLGAGYLPVLPSFRRLLPGIRPVTLTASVVFVLPVLRDILAWLGLRVVTRRSFLRALRERGSVLLVPGGQAELVHTHRIFTAREYCVYRSHKGFVRVAQQAQASLVPLLVLGEIDSLRNLISAPAMLQWTYKRLGFPVPYLIVGRWGLTPFPQPTGLRFIIGEPIPPVELGPGEEPTQEQVDTVHAAFYDAMQALWHKHAPSFPGYDDVKFVLVDK</sequence>
<dbReference type="AlphaFoldDB" id="A0A087SEG7"/>
<dbReference type="RefSeq" id="XP_011397007.1">
    <property type="nucleotide sequence ID" value="XM_011398705.1"/>
</dbReference>
<evidence type="ECO:0000256" key="9">
    <source>
        <dbReference type="ARBA" id="ARBA00023136"/>
    </source>
</evidence>